<evidence type="ECO:0000313" key="9">
    <source>
        <dbReference type="Proteomes" id="UP001305779"/>
    </source>
</evidence>
<dbReference type="PANTHER" id="PTHR47338">
    <property type="entry name" value="ZN(II)2CYS6 TRANSCRIPTION FACTOR (EUROFUNG)-RELATED"/>
    <property type="match status" value="1"/>
</dbReference>
<proteinExistence type="predicted"/>
<name>A0ABR0ETM7_ZASCE</name>
<evidence type="ECO:0000313" key="8">
    <source>
        <dbReference type="EMBL" id="KAK4504976.1"/>
    </source>
</evidence>
<keyword evidence="9" id="KW-1185">Reference proteome</keyword>
<dbReference type="Proteomes" id="UP001305779">
    <property type="component" value="Unassembled WGS sequence"/>
</dbReference>
<keyword evidence="5" id="KW-0539">Nucleus</keyword>
<accession>A0ABR0ETM7</accession>
<keyword evidence="3" id="KW-0805">Transcription regulation</keyword>
<evidence type="ECO:0000256" key="5">
    <source>
        <dbReference type="ARBA" id="ARBA00023242"/>
    </source>
</evidence>
<evidence type="ECO:0000256" key="4">
    <source>
        <dbReference type="ARBA" id="ARBA00023163"/>
    </source>
</evidence>
<protein>
    <recommendedName>
        <fullName evidence="7">Xylanolytic transcriptional activator regulatory domain-containing protein</fullName>
    </recommendedName>
</protein>
<feature type="domain" description="Xylanolytic transcriptional activator regulatory" evidence="7">
    <location>
        <begin position="218"/>
        <end position="307"/>
    </location>
</feature>
<evidence type="ECO:0000256" key="3">
    <source>
        <dbReference type="ARBA" id="ARBA00023015"/>
    </source>
</evidence>
<sequence>MKPGAIEALGQRLNALENIVIGQGLLLKPLFARMGSAGHQIHANDVNNGDVASIQDQAESLRARFLQAVTQSTRPTLNSSQVPEHGNGFSSSQQYQPMLGENMSLDPNTLLPPEDLLLSLLDWYFENIHRWIPILHVRHFRQSVHSHPRSPGLVNIFRAVTSVCLRFHPLGVANVAAMSTQCRDTVILRSMERFSVENLQALIIVAFDIIASGRGPSAWSVVGSIARTVEQLRLSREEASSGESSEFLFRRISFLPSPKTWIEEEERRRVFWTVFVMDRFCSVATGWNNSLTGDDVRRRLPCEGQLWEAGDRVETPFFGIASRPSQSMQQVVLTPSSETCANEEQMNALGAFAFFIEATETLNFVTQFFLEYSVSFKDAQSAQLWLLRFKELDLRLFKWRLFLPVKWRNASSLNQDGIMDPNLTLAHVTHNTAVIQLHQSIAFPSADWRDANVSLPSEASLKTCVSAATEVGSISQRFLEQNTGVTLIESSSDNES</sequence>
<dbReference type="InterPro" id="IPR007219">
    <property type="entry name" value="XnlR_reg_dom"/>
</dbReference>
<reference evidence="8 9" key="1">
    <citation type="journal article" date="2023" name="G3 (Bethesda)">
        <title>A chromosome-level genome assembly of Zasmidium syzygii isolated from banana leaves.</title>
        <authorList>
            <person name="van Westerhoven A.C."/>
            <person name="Mehrabi R."/>
            <person name="Talebi R."/>
            <person name="Steentjes M.B.F."/>
            <person name="Corcolon B."/>
            <person name="Chong P.A."/>
            <person name="Kema G.H.J."/>
            <person name="Seidl M.F."/>
        </authorList>
    </citation>
    <scope>NUCLEOTIDE SEQUENCE [LARGE SCALE GENOMIC DNA]</scope>
    <source>
        <strain evidence="8 9">P124</strain>
    </source>
</reference>
<keyword evidence="4" id="KW-0804">Transcription</keyword>
<dbReference type="SMART" id="SM00906">
    <property type="entry name" value="Fungal_trans"/>
    <property type="match status" value="1"/>
</dbReference>
<organism evidence="8 9">
    <name type="scientific">Zasmidium cellare</name>
    <name type="common">Wine cellar mold</name>
    <name type="synonym">Racodium cellare</name>
    <dbReference type="NCBI Taxonomy" id="395010"/>
    <lineage>
        <taxon>Eukaryota</taxon>
        <taxon>Fungi</taxon>
        <taxon>Dikarya</taxon>
        <taxon>Ascomycota</taxon>
        <taxon>Pezizomycotina</taxon>
        <taxon>Dothideomycetes</taxon>
        <taxon>Dothideomycetidae</taxon>
        <taxon>Mycosphaerellales</taxon>
        <taxon>Mycosphaerellaceae</taxon>
        <taxon>Zasmidium</taxon>
    </lineage>
</organism>
<feature type="region of interest" description="Disordered" evidence="6">
    <location>
        <begin position="74"/>
        <end position="93"/>
    </location>
</feature>
<dbReference type="InterPro" id="IPR050815">
    <property type="entry name" value="TF_fung"/>
</dbReference>
<gene>
    <name evidence="8" type="ORF">PRZ48_002939</name>
</gene>
<dbReference type="PANTHER" id="PTHR47338:SF23">
    <property type="entry name" value="ZN(II)2CYS6 TRANSCRIPTION FACTOR (EUROFUNG)"/>
    <property type="match status" value="1"/>
</dbReference>
<evidence type="ECO:0000259" key="7">
    <source>
        <dbReference type="SMART" id="SM00906"/>
    </source>
</evidence>
<comment type="subcellular location">
    <subcellularLocation>
        <location evidence="1">Nucleus</location>
    </subcellularLocation>
</comment>
<comment type="caution">
    <text evidence="8">The sequence shown here is derived from an EMBL/GenBank/DDBJ whole genome shotgun (WGS) entry which is preliminary data.</text>
</comment>
<evidence type="ECO:0000256" key="1">
    <source>
        <dbReference type="ARBA" id="ARBA00004123"/>
    </source>
</evidence>
<dbReference type="EMBL" id="JAXOVC010000002">
    <property type="protein sequence ID" value="KAK4504976.1"/>
    <property type="molecule type" value="Genomic_DNA"/>
</dbReference>
<dbReference type="CDD" id="cd12148">
    <property type="entry name" value="fungal_TF_MHR"/>
    <property type="match status" value="1"/>
</dbReference>
<dbReference type="Pfam" id="PF04082">
    <property type="entry name" value="Fungal_trans"/>
    <property type="match status" value="1"/>
</dbReference>
<keyword evidence="2" id="KW-0479">Metal-binding</keyword>
<evidence type="ECO:0000256" key="6">
    <source>
        <dbReference type="SAM" id="MobiDB-lite"/>
    </source>
</evidence>
<evidence type="ECO:0000256" key="2">
    <source>
        <dbReference type="ARBA" id="ARBA00022723"/>
    </source>
</evidence>